<keyword evidence="4 5" id="KW-0539">Nucleus</keyword>
<feature type="non-terminal residue" evidence="7">
    <location>
        <position position="309"/>
    </location>
</feature>
<keyword evidence="2 5" id="KW-0158">Chromosome</keyword>
<dbReference type="PANTHER" id="PTHR16466:SF6">
    <property type="entry name" value="TELOMERIC REPEAT-BINDING FACTOR 2-INTERACTING PROTEIN 1"/>
    <property type="match status" value="1"/>
</dbReference>
<organism evidence="7 8">
    <name type="scientific">Fistulina hepatica ATCC 64428</name>
    <dbReference type="NCBI Taxonomy" id="1128425"/>
    <lineage>
        <taxon>Eukaryota</taxon>
        <taxon>Fungi</taxon>
        <taxon>Dikarya</taxon>
        <taxon>Basidiomycota</taxon>
        <taxon>Agaricomycotina</taxon>
        <taxon>Agaricomycetes</taxon>
        <taxon>Agaricomycetidae</taxon>
        <taxon>Agaricales</taxon>
        <taxon>Fistulinaceae</taxon>
        <taxon>Fistulina</taxon>
    </lineage>
</organism>
<dbReference type="GO" id="GO:0070187">
    <property type="term" value="C:shelterin complex"/>
    <property type="evidence" value="ECO:0007669"/>
    <property type="project" value="TreeGrafter"/>
</dbReference>
<dbReference type="GO" id="GO:0031848">
    <property type="term" value="P:protection from non-homologous end joining at telomere"/>
    <property type="evidence" value="ECO:0007669"/>
    <property type="project" value="TreeGrafter"/>
</dbReference>
<reference evidence="7 8" key="1">
    <citation type="journal article" date="2015" name="Fungal Genet. Biol.">
        <title>Evolution of novel wood decay mechanisms in Agaricales revealed by the genome sequences of Fistulina hepatica and Cylindrobasidium torrendii.</title>
        <authorList>
            <person name="Floudas D."/>
            <person name="Held B.W."/>
            <person name="Riley R."/>
            <person name="Nagy L.G."/>
            <person name="Koehler G."/>
            <person name="Ransdell A.S."/>
            <person name="Younus H."/>
            <person name="Chow J."/>
            <person name="Chiniquy J."/>
            <person name="Lipzen A."/>
            <person name="Tritt A."/>
            <person name="Sun H."/>
            <person name="Haridas S."/>
            <person name="LaButti K."/>
            <person name="Ohm R.A."/>
            <person name="Kues U."/>
            <person name="Blanchette R.A."/>
            <person name="Grigoriev I.V."/>
            <person name="Minto R.E."/>
            <person name="Hibbett D.S."/>
        </authorList>
    </citation>
    <scope>NUCLEOTIDE SEQUENCE [LARGE SCALE GENOMIC DNA]</scope>
    <source>
        <strain evidence="7 8">ATCC 64428</strain>
    </source>
</reference>
<evidence type="ECO:0000256" key="4">
    <source>
        <dbReference type="ARBA" id="ARBA00023242"/>
    </source>
</evidence>
<evidence type="ECO:0000256" key="2">
    <source>
        <dbReference type="ARBA" id="ARBA00022454"/>
    </source>
</evidence>
<comment type="similarity">
    <text evidence="1 5">Belongs to the RAP1 family.</text>
</comment>
<name>A0A0D7A350_9AGAR</name>
<protein>
    <recommendedName>
        <fullName evidence="5">DNA-binding protein RAP1</fullName>
    </recommendedName>
</protein>
<accession>A0A0D7A350</accession>
<dbReference type="AlphaFoldDB" id="A0A0D7A350"/>
<evidence type="ECO:0000256" key="5">
    <source>
        <dbReference type="RuleBase" id="RU367107"/>
    </source>
</evidence>
<evidence type="ECO:0000313" key="8">
    <source>
        <dbReference type="Proteomes" id="UP000054144"/>
    </source>
</evidence>
<dbReference type="InterPro" id="IPR039595">
    <property type="entry name" value="TE2IP/Rap1"/>
</dbReference>
<evidence type="ECO:0000313" key="7">
    <source>
        <dbReference type="EMBL" id="KIY45442.1"/>
    </source>
</evidence>
<proteinExistence type="inferred from homology"/>
<dbReference type="Pfam" id="PF08914">
    <property type="entry name" value="Myb_Rap1"/>
    <property type="match status" value="1"/>
</dbReference>
<comment type="function">
    <text evidence="5">Involved in the regulation of telomere length, clustering and has a specific role in telomere position effect (TPE).</text>
</comment>
<dbReference type="Gene3D" id="1.10.10.60">
    <property type="entry name" value="Homeodomain-like"/>
    <property type="match status" value="1"/>
</dbReference>
<evidence type="ECO:0000256" key="3">
    <source>
        <dbReference type="ARBA" id="ARBA00022895"/>
    </source>
</evidence>
<dbReference type="SUPFAM" id="SSF46689">
    <property type="entry name" value="Homeodomain-like"/>
    <property type="match status" value="1"/>
</dbReference>
<keyword evidence="3 5" id="KW-0779">Telomere</keyword>
<dbReference type="GO" id="GO:0042162">
    <property type="term" value="F:telomeric DNA binding"/>
    <property type="evidence" value="ECO:0007669"/>
    <property type="project" value="TreeGrafter"/>
</dbReference>
<dbReference type="Proteomes" id="UP000054144">
    <property type="component" value="Unassembled WGS sequence"/>
</dbReference>
<dbReference type="SUPFAM" id="SSF52113">
    <property type="entry name" value="BRCT domain"/>
    <property type="match status" value="1"/>
</dbReference>
<dbReference type="OrthoDB" id="435460at2759"/>
<comment type="subunit">
    <text evidence="5">Homodimer.</text>
</comment>
<evidence type="ECO:0000259" key="6">
    <source>
        <dbReference type="Pfam" id="PF08914"/>
    </source>
</evidence>
<dbReference type="InterPro" id="IPR036420">
    <property type="entry name" value="BRCT_dom_sf"/>
</dbReference>
<gene>
    <name evidence="7" type="ORF">FISHEDRAFT_49411</name>
</gene>
<dbReference type="InterPro" id="IPR009057">
    <property type="entry name" value="Homeodomain-like_sf"/>
</dbReference>
<dbReference type="PANTHER" id="PTHR16466">
    <property type="entry name" value="TELOMERE REPEAT-BINDING FACTOR 2-INTERACTING PROTEIN 1"/>
    <property type="match status" value="1"/>
</dbReference>
<feature type="domain" description="TERF2-interacting telomeric protein 1 Myb" evidence="6">
    <location>
        <begin position="206"/>
        <end position="267"/>
    </location>
</feature>
<evidence type="ECO:0000256" key="1">
    <source>
        <dbReference type="ARBA" id="ARBA00010467"/>
    </source>
</evidence>
<comment type="subcellular location">
    <subcellularLocation>
        <location evidence="5">Nucleus</location>
    </subcellularLocation>
    <subcellularLocation>
        <location evidence="5">Chromosome</location>
        <location evidence="5">Telomere</location>
    </subcellularLocation>
</comment>
<keyword evidence="8" id="KW-1185">Reference proteome</keyword>
<dbReference type="EMBL" id="KN882048">
    <property type="protein sequence ID" value="KIY45442.1"/>
    <property type="molecule type" value="Genomic_DNA"/>
</dbReference>
<dbReference type="InterPro" id="IPR015010">
    <property type="entry name" value="TERF2IP_Myb"/>
</dbReference>
<dbReference type="GO" id="GO:0010833">
    <property type="term" value="P:telomere maintenance via telomere lengthening"/>
    <property type="evidence" value="ECO:0007669"/>
    <property type="project" value="UniProtKB-UniRule"/>
</dbReference>
<dbReference type="CDD" id="cd11655">
    <property type="entry name" value="rap1_myb-like"/>
    <property type="match status" value="1"/>
</dbReference>
<sequence length="309" mass="35059">MLIVLQAIFTDDEGFPVKFFLQKDLDCHVLTDLRKAIPAMGGRVEPKVPRQGFIVVMPGSDEEARLRLCWQSEDRPGRFFVPYTWVEECAVAGKLLKQIFVSKGVPMKLHIHSSVANVNSRIALSRRIIHSGGNPAATFETADVILADPSTEVFSTLVRSCEGSFDKRVESFTWVKSCIDRGVLEFTPVVYKNPGGRRAGEERTSFTTEDERHLCEWIALKIPYKETGGRTGNKLYQQLIDKAGDPDYTWVTRHTWQSWRERYKKNFARLDPIIADIVSHLNLPMGGQGQYGYVRQKARGGKKPAKRRT</sequence>